<protein>
    <submittedName>
        <fullName evidence="3">HIT domain-containing protein</fullName>
    </submittedName>
</protein>
<dbReference type="PANTHER" id="PTHR23089">
    <property type="entry name" value="HISTIDINE TRIAD HIT PROTEIN"/>
    <property type="match status" value="1"/>
</dbReference>
<feature type="domain" description="HIT" evidence="2">
    <location>
        <begin position="6"/>
        <end position="110"/>
    </location>
</feature>
<name>A0ABU9AZA7_9BACT</name>
<dbReference type="Proteomes" id="UP001371305">
    <property type="component" value="Unassembled WGS sequence"/>
</dbReference>
<dbReference type="Gene3D" id="3.30.428.10">
    <property type="entry name" value="HIT-like"/>
    <property type="match status" value="1"/>
</dbReference>
<gene>
    <name evidence="3" type="ORF">WKV53_19605</name>
</gene>
<dbReference type="EMBL" id="JBBUKT010000008">
    <property type="protein sequence ID" value="MEK7952730.1"/>
    <property type="molecule type" value="Genomic_DNA"/>
</dbReference>
<evidence type="ECO:0000313" key="3">
    <source>
        <dbReference type="EMBL" id="MEK7952730.1"/>
    </source>
</evidence>
<dbReference type="PROSITE" id="PS51084">
    <property type="entry name" value="HIT_2"/>
    <property type="match status" value="1"/>
</dbReference>
<evidence type="ECO:0000259" key="2">
    <source>
        <dbReference type="PROSITE" id="PS51084"/>
    </source>
</evidence>
<dbReference type="SUPFAM" id="SSF54197">
    <property type="entry name" value="HIT-like"/>
    <property type="match status" value="1"/>
</dbReference>
<dbReference type="Pfam" id="PF01230">
    <property type="entry name" value="HIT"/>
    <property type="match status" value="1"/>
</dbReference>
<comment type="caution">
    <text evidence="3">The sequence shown here is derived from an EMBL/GenBank/DDBJ whole genome shotgun (WGS) entry which is preliminary data.</text>
</comment>
<feature type="short sequence motif" description="Histidine triad motif" evidence="1">
    <location>
        <begin position="95"/>
        <end position="99"/>
    </location>
</feature>
<organism evidence="3 4">
    <name type="scientific">Luteolibacter soli</name>
    <dbReference type="NCBI Taxonomy" id="3135280"/>
    <lineage>
        <taxon>Bacteria</taxon>
        <taxon>Pseudomonadati</taxon>
        <taxon>Verrucomicrobiota</taxon>
        <taxon>Verrucomicrobiia</taxon>
        <taxon>Verrucomicrobiales</taxon>
        <taxon>Verrucomicrobiaceae</taxon>
        <taxon>Luteolibacter</taxon>
    </lineage>
</organism>
<evidence type="ECO:0000313" key="4">
    <source>
        <dbReference type="Proteomes" id="UP001371305"/>
    </source>
</evidence>
<dbReference type="PRINTS" id="PR00332">
    <property type="entry name" value="HISTRIAD"/>
</dbReference>
<dbReference type="InterPro" id="IPR036265">
    <property type="entry name" value="HIT-like_sf"/>
</dbReference>
<dbReference type="InterPro" id="IPR011146">
    <property type="entry name" value="HIT-like"/>
</dbReference>
<reference evidence="3 4" key="1">
    <citation type="submission" date="2024-04" db="EMBL/GenBank/DDBJ databases">
        <title>Luteolibacter sp. isolated from soil.</title>
        <authorList>
            <person name="An J."/>
        </authorList>
    </citation>
    <scope>NUCLEOTIDE SEQUENCE [LARGE SCALE GENOMIC DNA]</scope>
    <source>
        <strain evidence="3 4">Y139</strain>
    </source>
</reference>
<dbReference type="InterPro" id="IPR001310">
    <property type="entry name" value="Histidine_triad_HIT"/>
</dbReference>
<keyword evidence="4" id="KW-1185">Reference proteome</keyword>
<accession>A0ABU9AZA7</accession>
<proteinExistence type="predicted"/>
<sequence>MAGDFYCDSVLSGRVPVTVVAETDRVLAFEHTRPTWEMHVVIIPKQHIARLVDVTDSTLLSELLEVAVSIIRERGLAETNYKIITNGGSYQSTPHLHIHLVSGVPLDPANPAQAGEMTV</sequence>
<evidence type="ECO:0000256" key="1">
    <source>
        <dbReference type="PROSITE-ProRule" id="PRU00464"/>
    </source>
</evidence>
<dbReference type="RefSeq" id="WP_341406486.1">
    <property type="nucleotide sequence ID" value="NZ_JBBUKT010000008.1"/>
</dbReference>